<evidence type="ECO:0000313" key="2">
    <source>
        <dbReference type="Proteomes" id="UP000298652"/>
    </source>
</evidence>
<sequence>MVPPIALERPALSAELQKHQFMFATETKRPISRVSASVVIWEHLSASDAVQIVLKNSVTEMPNRLLKIACEEAIAKRQFRWHKAIRIIVISISQQGPGLSSNYSLSTSNPPTSTNLSLGPWQAYHTSRLKYQITWCGQHWLLL</sequence>
<accession>A0A4U6U7E9</accession>
<dbReference type="Proteomes" id="UP000298652">
    <property type="component" value="Chromosome 6"/>
</dbReference>
<name>A0A4U6U7E9_SETVI</name>
<protein>
    <submittedName>
        <fullName evidence="1">Uncharacterized protein</fullName>
    </submittedName>
</protein>
<reference evidence="1" key="1">
    <citation type="submission" date="2019-03" db="EMBL/GenBank/DDBJ databases">
        <title>WGS assembly of Setaria viridis.</title>
        <authorList>
            <person name="Huang P."/>
            <person name="Jenkins J."/>
            <person name="Grimwood J."/>
            <person name="Barry K."/>
            <person name="Healey A."/>
            <person name="Mamidi S."/>
            <person name="Sreedasyam A."/>
            <person name="Shu S."/>
            <person name="Feldman M."/>
            <person name="Wu J."/>
            <person name="Yu Y."/>
            <person name="Chen C."/>
            <person name="Johnson J."/>
            <person name="Rokhsar D."/>
            <person name="Baxter I."/>
            <person name="Schmutz J."/>
            <person name="Brutnell T."/>
            <person name="Kellogg E."/>
        </authorList>
    </citation>
    <scope>NUCLEOTIDE SEQUENCE [LARGE SCALE GENOMIC DNA]</scope>
</reference>
<keyword evidence="2" id="KW-1185">Reference proteome</keyword>
<dbReference type="EMBL" id="CM016557">
    <property type="protein sequence ID" value="TKW09683.1"/>
    <property type="molecule type" value="Genomic_DNA"/>
</dbReference>
<gene>
    <name evidence="1" type="ORF">SEVIR_6G119075v2</name>
</gene>
<evidence type="ECO:0000313" key="1">
    <source>
        <dbReference type="EMBL" id="TKW09683.1"/>
    </source>
</evidence>
<proteinExistence type="predicted"/>
<dbReference type="Gramene" id="TKW09683">
    <property type="protein sequence ID" value="TKW09683"/>
    <property type="gene ID" value="SEVIR_6G119075v2"/>
</dbReference>
<organism evidence="1 2">
    <name type="scientific">Setaria viridis</name>
    <name type="common">Green bristlegrass</name>
    <name type="synonym">Setaria italica subsp. viridis</name>
    <dbReference type="NCBI Taxonomy" id="4556"/>
    <lineage>
        <taxon>Eukaryota</taxon>
        <taxon>Viridiplantae</taxon>
        <taxon>Streptophyta</taxon>
        <taxon>Embryophyta</taxon>
        <taxon>Tracheophyta</taxon>
        <taxon>Spermatophyta</taxon>
        <taxon>Magnoliopsida</taxon>
        <taxon>Liliopsida</taxon>
        <taxon>Poales</taxon>
        <taxon>Poaceae</taxon>
        <taxon>PACMAD clade</taxon>
        <taxon>Panicoideae</taxon>
        <taxon>Panicodae</taxon>
        <taxon>Paniceae</taxon>
        <taxon>Cenchrinae</taxon>
        <taxon>Setaria</taxon>
    </lineage>
</organism>
<dbReference type="AlphaFoldDB" id="A0A4U6U7E9"/>